<comment type="caution">
    <text evidence="5">The sequence shown here is derived from an EMBL/GenBank/DDBJ whole genome shotgun (WGS) entry which is preliminary data.</text>
</comment>
<dbReference type="SUPFAM" id="SSF46689">
    <property type="entry name" value="Homeodomain-like"/>
    <property type="match status" value="1"/>
</dbReference>
<evidence type="ECO:0000313" key="6">
    <source>
        <dbReference type="Proteomes" id="UP000240978"/>
    </source>
</evidence>
<evidence type="ECO:0000256" key="1">
    <source>
        <dbReference type="ARBA" id="ARBA00023015"/>
    </source>
</evidence>
<name>A0A2P8FL03_9BACT</name>
<dbReference type="GO" id="GO:0003700">
    <property type="term" value="F:DNA-binding transcription factor activity"/>
    <property type="evidence" value="ECO:0007669"/>
    <property type="project" value="InterPro"/>
</dbReference>
<evidence type="ECO:0000256" key="2">
    <source>
        <dbReference type="ARBA" id="ARBA00023125"/>
    </source>
</evidence>
<proteinExistence type="predicted"/>
<gene>
    <name evidence="5" type="ORF">CLV42_12217</name>
</gene>
<protein>
    <submittedName>
        <fullName evidence="5">Helix-turn-helix protein</fullName>
    </submittedName>
</protein>
<dbReference type="OrthoDB" id="655946at2"/>
<dbReference type="Pfam" id="PF12833">
    <property type="entry name" value="HTH_18"/>
    <property type="match status" value="1"/>
</dbReference>
<dbReference type="PANTHER" id="PTHR46796:SF13">
    <property type="entry name" value="HTH-TYPE TRANSCRIPTIONAL ACTIVATOR RHAS"/>
    <property type="match status" value="1"/>
</dbReference>
<dbReference type="InterPro" id="IPR050204">
    <property type="entry name" value="AraC_XylS_family_regulators"/>
</dbReference>
<keyword evidence="3" id="KW-0804">Transcription</keyword>
<accession>A0A2P8FL03</accession>
<evidence type="ECO:0000313" key="5">
    <source>
        <dbReference type="EMBL" id="PSL22391.1"/>
    </source>
</evidence>
<reference evidence="5 6" key="1">
    <citation type="submission" date="2018-03" db="EMBL/GenBank/DDBJ databases">
        <title>Genomic Encyclopedia of Archaeal and Bacterial Type Strains, Phase II (KMG-II): from individual species to whole genera.</title>
        <authorList>
            <person name="Goeker M."/>
        </authorList>
    </citation>
    <scope>NUCLEOTIDE SEQUENCE [LARGE SCALE GENOMIC DNA]</scope>
    <source>
        <strain evidence="5 6">DSM 18107</strain>
    </source>
</reference>
<dbReference type="AlphaFoldDB" id="A0A2P8FL03"/>
<dbReference type="Proteomes" id="UP000240978">
    <property type="component" value="Unassembled WGS sequence"/>
</dbReference>
<keyword evidence="6" id="KW-1185">Reference proteome</keyword>
<dbReference type="EMBL" id="PYGK01000022">
    <property type="protein sequence ID" value="PSL22391.1"/>
    <property type="molecule type" value="Genomic_DNA"/>
</dbReference>
<keyword evidence="2" id="KW-0238">DNA-binding</keyword>
<feature type="domain" description="HTH araC/xylS-type" evidence="4">
    <location>
        <begin position="176"/>
        <end position="276"/>
    </location>
</feature>
<dbReference type="GO" id="GO:0043565">
    <property type="term" value="F:sequence-specific DNA binding"/>
    <property type="evidence" value="ECO:0007669"/>
    <property type="project" value="InterPro"/>
</dbReference>
<dbReference type="SMART" id="SM00342">
    <property type="entry name" value="HTH_ARAC"/>
    <property type="match status" value="1"/>
</dbReference>
<dbReference type="InterPro" id="IPR009057">
    <property type="entry name" value="Homeodomain-like_sf"/>
</dbReference>
<sequence>MLALYDIYLFVQIGHSCFMGIVKTRPLFLEKYVQCFYSVIENEATNIIHRRLPDGTLDLVFNLGEAVSLSRDEVQFLPMPAVSLTGLYPNRNFICYAEKVHLVGVVFQPGTAHLFIKDSLEHIKASTIDAADIFGRDIYLLREQLASLPSEPARHHFLEKLLMKYIGQFQEEYHMHNIMQAVRNIHVAEGNLDIGILHHEHLMSERNFRRKFVDFVGMGPKQYAGIIRIKSFSKRYKSSQMNYNNILYDLGYSDQAHFNKDFRKIVGSSPGMYFKEMNPLAENFIHLI</sequence>
<keyword evidence="1" id="KW-0805">Transcription regulation</keyword>
<evidence type="ECO:0000259" key="4">
    <source>
        <dbReference type="PROSITE" id="PS01124"/>
    </source>
</evidence>
<dbReference type="PROSITE" id="PS01124">
    <property type="entry name" value="HTH_ARAC_FAMILY_2"/>
    <property type="match status" value="1"/>
</dbReference>
<dbReference type="InterPro" id="IPR018060">
    <property type="entry name" value="HTH_AraC"/>
</dbReference>
<evidence type="ECO:0000256" key="3">
    <source>
        <dbReference type="ARBA" id="ARBA00023163"/>
    </source>
</evidence>
<organism evidence="5 6">
    <name type="scientific">Chitinophaga ginsengisoli</name>
    <dbReference type="NCBI Taxonomy" id="363837"/>
    <lineage>
        <taxon>Bacteria</taxon>
        <taxon>Pseudomonadati</taxon>
        <taxon>Bacteroidota</taxon>
        <taxon>Chitinophagia</taxon>
        <taxon>Chitinophagales</taxon>
        <taxon>Chitinophagaceae</taxon>
        <taxon>Chitinophaga</taxon>
    </lineage>
</organism>
<dbReference type="InterPro" id="IPR046532">
    <property type="entry name" value="DUF6597"/>
</dbReference>
<dbReference type="PANTHER" id="PTHR46796">
    <property type="entry name" value="HTH-TYPE TRANSCRIPTIONAL ACTIVATOR RHAS-RELATED"/>
    <property type="match status" value="1"/>
</dbReference>
<dbReference type="Gene3D" id="1.10.10.60">
    <property type="entry name" value="Homeodomain-like"/>
    <property type="match status" value="1"/>
</dbReference>
<dbReference type="Pfam" id="PF20240">
    <property type="entry name" value="DUF6597"/>
    <property type="match status" value="1"/>
</dbReference>